<dbReference type="Proteomes" id="UP001241935">
    <property type="component" value="Unassembled WGS sequence"/>
</dbReference>
<evidence type="ECO:0000259" key="1">
    <source>
        <dbReference type="Pfam" id="PF13472"/>
    </source>
</evidence>
<dbReference type="Gene3D" id="3.40.50.1110">
    <property type="entry name" value="SGNH hydrolase"/>
    <property type="match status" value="1"/>
</dbReference>
<dbReference type="InterPro" id="IPR036514">
    <property type="entry name" value="SGNH_hydro_sf"/>
</dbReference>
<evidence type="ECO:0000313" key="3">
    <source>
        <dbReference type="Proteomes" id="UP001241935"/>
    </source>
</evidence>
<dbReference type="InterPro" id="IPR051532">
    <property type="entry name" value="Ester_Hydrolysis_Enzymes"/>
</dbReference>
<dbReference type="AlphaFoldDB" id="A0AAW6UUY8"/>
<dbReference type="EMBL" id="JASKNE010000001">
    <property type="protein sequence ID" value="MDK1683464.1"/>
    <property type="molecule type" value="Genomic_DNA"/>
</dbReference>
<evidence type="ECO:0000313" key="2">
    <source>
        <dbReference type="EMBL" id="MDK1683464.1"/>
    </source>
</evidence>
<protein>
    <submittedName>
        <fullName evidence="2">GDSL-type esterase/lipase family protein</fullName>
    </submittedName>
</protein>
<sequence length="755" mass="82274">MADMVTKQELEAAKIDVKNAGEAVNEKKIVNPRYGAAFKSLPLVSAEAQAKADEIVAQGFYKSYATETALKASLPAVSEMRARADDTRKIWRWNRTSAEGVVPVTGTWTDTGLSDKDIAAADATTKANAAEANAKIYSDQNISDIKAKNILTLADLTVINNTPSLSNGVLSFAVVSGYSWGLFATEINEIKFTAQTYTRLINFGKNSLNEQLFLDIGTATLGRVYALTTSTIKTVTNLDITGKTGVSVNEAVRVSIADNKLKVIVVRSNIEVELFNVDILQFTSSFQLGFGTLNTTTLAVAKDVVLINNKYQKSVSKIDFAEKYTADKFVKQKRKALLSDLTLVQGDSFSYLNDKLTLVKGGTTPVTVVQFAKNIKQVELTALAGFYGLTIGRNSADGSVAVIGLGISATRTVADIVGTSFNTNSYGLNGQTTLGIAWGSVPATIAVGDRIRATIENKDTVLIEIARVGSSDFTEHLRVNRKMTNLTSAAITGWDEELQLGVCCISGTQTLAENVLVTVEEKTTIDGFERKSIDAKFAEIDYRNLNRWKGKKWLAIGDSITEAYKYYAEGYQATVDRLLNFSQYYSRGYSGKTVVEINALKADWEKDANLITVYAGVNDYLFQRPKGAVGVYDNTTTYGAMMELLNYLGTENPTASICVVLPARLWGYTTSGTKQPDNMTNAGTSSSSGITPLIDYVNILREAAREFGAPTLDLFTEYAFNKHNIAAYTYDGLHPNRAGHEKLGYQFGRFLINQS</sequence>
<proteinExistence type="predicted"/>
<dbReference type="InterPro" id="IPR013830">
    <property type="entry name" value="SGNH_hydro"/>
</dbReference>
<accession>A0AAW6UUY8</accession>
<dbReference type="RefSeq" id="WP_284066717.1">
    <property type="nucleotide sequence ID" value="NZ_JASKNE010000001.1"/>
</dbReference>
<dbReference type="Pfam" id="PF13472">
    <property type="entry name" value="Lipase_GDSL_2"/>
    <property type="match status" value="1"/>
</dbReference>
<dbReference type="GO" id="GO:0016788">
    <property type="term" value="F:hydrolase activity, acting on ester bonds"/>
    <property type="evidence" value="ECO:0007669"/>
    <property type="project" value="UniProtKB-ARBA"/>
</dbReference>
<gene>
    <name evidence="2" type="ORF">QOR41_06360</name>
</gene>
<feature type="domain" description="SGNH hydrolase-type esterase" evidence="1">
    <location>
        <begin position="555"/>
        <end position="741"/>
    </location>
</feature>
<organism evidence="2 3">
    <name type="scientific">Acinetobacter terrestris</name>
    <dbReference type="NCBI Taxonomy" id="2529843"/>
    <lineage>
        <taxon>Bacteria</taxon>
        <taxon>Pseudomonadati</taxon>
        <taxon>Pseudomonadota</taxon>
        <taxon>Gammaproteobacteria</taxon>
        <taxon>Moraxellales</taxon>
        <taxon>Moraxellaceae</taxon>
        <taxon>Acinetobacter</taxon>
        <taxon>Acinetobacter Taxon 24</taxon>
    </lineage>
</organism>
<comment type="caution">
    <text evidence="2">The sequence shown here is derived from an EMBL/GenBank/DDBJ whole genome shotgun (WGS) entry which is preliminary data.</text>
</comment>
<name>A0AAW6UUY8_9GAMM</name>
<dbReference type="PANTHER" id="PTHR30383">
    <property type="entry name" value="THIOESTERASE 1/PROTEASE 1/LYSOPHOSPHOLIPASE L1"/>
    <property type="match status" value="1"/>
</dbReference>
<reference evidence="2" key="1">
    <citation type="submission" date="2023-04" db="EMBL/GenBank/DDBJ databases">
        <title>The environmental microbiomes in feedlot watering bowls are a reservoir of florfenicol resistance for bovine respiratory disease pathogens.</title>
        <authorList>
            <person name="Kos D.W."/>
            <person name="Ruzzini A.C."/>
            <person name="Schreiner B."/>
            <person name="Jelinski M.D."/>
        </authorList>
    </citation>
    <scope>NUCLEOTIDE SEQUENCE</scope>
    <source>
        <strain evidence="2">WB3</strain>
    </source>
</reference>
<dbReference type="SUPFAM" id="SSF52266">
    <property type="entry name" value="SGNH hydrolase"/>
    <property type="match status" value="1"/>
</dbReference>